<proteinExistence type="predicted"/>
<keyword evidence="2" id="KW-1185">Reference proteome</keyword>
<dbReference type="EMBL" id="JACJII010000001">
    <property type="protein sequence ID" value="MBA9001769.1"/>
    <property type="molecule type" value="Genomic_DNA"/>
</dbReference>
<dbReference type="RefSeq" id="WP_281402023.1">
    <property type="nucleotide sequence ID" value="NZ_JACJII010000001.1"/>
</dbReference>
<comment type="caution">
    <text evidence="1">The sequence shown here is derived from an EMBL/GenBank/DDBJ whole genome shotgun (WGS) entry which is preliminary data.</text>
</comment>
<sequence>MDRRVDAGIDMDGTMQYSEGDFVQVAREGLDRPSPRHPDIRFIG</sequence>
<name>A0A7W3R6T1_9ACTN</name>
<evidence type="ECO:0000313" key="1">
    <source>
        <dbReference type="EMBL" id="MBA9001769.1"/>
    </source>
</evidence>
<gene>
    <name evidence="1" type="ORF">HNR21_000651</name>
</gene>
<reference evidence="1 2" key="1">
    <citation type="submission" date="2020-08" db="EMBL/GenBank/DDBJ databases">
        <title>Sequencing the genomes of 1000 actinobacteria strains.</title>
        <authorList>
            <person name="Klenk H.-P."/>
        </authorList>
    </citation>
    <scope>NUCLEOTIDE SEQUENCE [LARGE SCALE GENOMIC DNA]</scope>
    <source>
        <strain evidence="1 2">DSM 45823</strain>
    </source>
</reference>
<organism evidence="1 2">
    <name type="scientific">Thermomonospora cellulosilytica</name>
    <dbReference type="NCBI Taxonomy" id="1411118"/>
    <lineage>
        <taxon>Bacteria</taxon>
        <taxon>Bacillati</taxon>
        <taxon>Actinomycetota</taxon>
        <taxon>Actinomycetes</taxon>
        <taxon>Streptosporangiales</taxon>
        <taxon>Thermomonosporaceae</taxon>
        <taxon>Thermomonospora</taxon>
    </lineage>
</organism>
<evidence type="ECO:0000313" key="2">
    <source>
        <dbReference type="Proteomes" id="UP000539313"/>
    </source>
</evidence>
<dbReference type="Proteomes" id="UP000539313">
    <property type="component" value="Unassembled WGS sequence"/>
</dbReference>
<protein>
    <submittedName>
        <fullName evidence="1">Uncharacterized protein</fullName>
    </submittedName>
</protein>
<dbReference type="AlphaFoldDB" id="A0A7W3R6T1"/>
<accession>A0A7W3R6T1</accession>